<dbReference type="AntiFam" id="ANF00045">
    <property type="entry name" value="Antisense to RNaseP"/>
</dbReference>
<feature type="transmembrane region" description="Helical" evidence="1">
    <location>
        <begin position="45"/>
        <end position="65"/>
    </location>
</feature>
<dbReference type="AlphaFoldDB" id="C5EXX6"/>
<keyword evidence="3" id="KW-1185">Reference proteome</keyword>
<protein>
    <submittedName>
        <fullName evidence="2">Uncharacterized protein</fullName>
    </submittedName>
</protein>
<dbReference type="EMBL" id="DS990441">
    <property type="protein sequence ID" value="EEQ62746.1"/>
    <property type="molecule type" value="Genomic_DNA"/>
</dbReference>
<reference evidence="3" key="1">
    <citation type="journal article" date="2014" name="Genome Announc.">
        <title>Draft genome sequences of six enterohepatic helicobacter species isolated from humans and one from rhesus macaques.</title>
        <authorList>
            <person name="Shen Z."/>
            <person name="Sheh A."/>
            <person name="Young S.K."/>
            <person name="Abouelliel A."/>
            <person name="Ward D.V."/>
            <person name="Earl A.M."/>
            <person name="Fox J.G."/>
        </authorList>
    </citation>
    <scope>NUCLEOTIDE SEQUENCE [LARGE SCALE GENOMIC DNA]</scope>
    <source>
        <strain evidence="3">MIT 98-5489</strain>
    </source>
</reference>
<dbReference type="Proteomes" id="UP000003953">
    <property type="component" value="Unassembled WGS sequence"/>
</dbReference>
<evidence type="ECO:0000256" key="1">
    <source>
        <dbReference type="SAM" id="Phobius"/>
    </source>
</evidence>
<proteinExistence type="predicted"/>
<organism evidence="2 3">
    <name type="scientific">Helicobacter pullorum MIT 98-5489</name>
    <dbReference type="NCBI Taxonomy" id="537972"/>
    <lineage>
        <taxon>Bacteria</taxon>
        <taxon>Pseudomonadati</taxon>
        <taxon>Campylobacterota</taxon>
        <taxon>Epsilonproteobacteria</taxon>
        <taxon>Campylobacterales</taxon>
        <taxon>Helicobacteraceae</taxon>
        <taxon>Helicobacter</taxon>
    </lineage>
</organism>
<name>C5EXX6_9HELI</name>
<dbReference type="HOGENOM" id="CLU_2788177_0_0_7"/>
<sequence>MVIYLVFALQQKSSKGLKTWDINHALFAADWACNDRMYRYILGRLLPHLFTLTIIGGLFSVALSLRLL</sequence>
<keyword evidence="1" id="KW-1133">Transmembrane helix</keyword>
<evidence type="ECO:0000313" key="3">
    <source>
        <dbReference type="Proteomes" id="UP000003953"/>
    </source>
</evidence>
<keyword evidence="1" id="KW-0472">Membrane</keyword>
<accession>C5EXX6</accession>
<gene>
    <name evidence="2" type="ORF">HPMG_00203</name>
</gene>
<keyword evidence="1" id="KW-0812">Transmembrane</keyword>
<evidence type="ECO:0000313" key="2">
    <source>
        <dbReference type="EMBL" id="EEQ62746.1"/>
    </source>
</evidence>